<dbReference type="PANTHER" id="PTHR24321:SF8">
    <property type="entry name" value="ESTRADIOL 17-BETA-DEHYDROGENASE 8-RELATED"/>
    <property type="match status" value="1"/>
</dbReference>
<keyword evidence="4" id="KW-1185">Reference proteome</keyword>
<dbReference type="PROSITE" id="PS00061">
    <property type="entry name" value="ADH_SHORT"/>
    <property type="match status" value="1"/>
</dbReference>
<dbReference type="AlphaFoldDB" id="A0A847SHA0"/>
<name>A0A847SHA0_9NEIS</name>
<dbReference type="InterPro" id="IPR002347">
    <property type="entry name" value="SDR_fam"/>
</dbReference>
<dbReference type="PRINTS" id="PR00080">
    <property type="entry name" value="SDRFAMILY"/>
</dbReference>
<dbReference type="NCBIfam" id="NF005559">
    <property type="entry name" value="PRK07231.1"/>
    <property type="match status" value="1"/>
</dbReference>
<dbReference type="Pfam" id="PF13561">
    <property type="entry name" value="adh_short_C2"/>
    <property type="match status" value="1"/>
</dbReference>
<evidence type="ECO:0000256" key="1">
    <source>
        <dbReference type="ARBA" id="ARBA00006484"/>
    </source>
</evidence>
<gene>
    <name evidence="3" type="ORF">HF682_15985</name>
</gene>
<dbReference type="PANTHER" id="PTHR24321">
    <property type="entry name" value="DEHYDROGENASES, SHORT CHAIN"/>
    <property type="match status" value="1"/>
</dbReference>
<proteinExistence type="inferred from homology"/>
<dbReference type="PRINTS" id="PR00081">
    <property type="entry name" value="GDHRDH"/>
</dbReference>
<accession>A0A847SHA0</accession>
<dbReference type="InterPro" id="IPR020904">
    <property type="entry name" value="Sc_DH/Rdtase_CS"/>
</dbReference>
<dbReference type="RefSeq" id="WP_168878334.1">
    <property type="nucleotide sequence ID" value="NZ_JABAIM010000004.1"/>
</dbReference>
<protein>
    <submittedName>
        <fullName evidence="3">SDR family oxidoreductase</fullName>
    </submittedName>
</protein>
<dbReference type="FunFam" id="3.40.50.720:FF:000084">
    <property type="entry name" value="Short-chain dehydrogenase reductase"/>
    <property type="match status" value="1"/>
</dbReference>
<dbReference type="EMBL" id="JABAIM010000004">
    <property type="protein sequence ID" value="NLR76668.1"/>
    <property type="molecule type" value="Genomic_DNA"/>
</dbReference>
<dbReference type="GO" id="GO:0016491">
    <property type="term" value="F:oxidoreductase activity"/>
    <property type="evidence" value="ECO:0007669"/>
    <property type="project" value="UniProtKB-KW"/>
</dbReference>
<dbReference type="SUPFAM" id="SSF51735">
    <property type="entry name" value="NAD(P)-binding Rossmann-fold domains"/>
    <property type="match status" value="1"/>
</dbReference>
<comment type="caution">
    <text evidence="3">The sequence shown here is derived from an EMBL/GenBank/DDBJ whole genome shotgun (WGS) entry which is preliminary data.</text>
</comment>
<dbReference type="CDD" id="cd05233">
    <property type="entry name" value="SDR_c"/>
    <property type="match status" value="1"/>
</dbReference>
<dbReference type="InterPro" id="IPR036291">
    <property type="entry name" value="NAD(P)-bd_dom_sf"/>
</dbReference>
<dbReference type="Gene3D" id="3.40.50.720">
    <property type="entry name" value="NAD(P)-binding Rossmann-like Domain"/>
    <property type="match status" value="1"/>
</dbReference>
<sequence>MSSVKQGELQGKVALVTGGASGIGQATAQLFAEEGARVAVCDINLDRAEMVASEIRAAGGEAYAVQADVSRAADCEAAIQSVIGRWGRLDVLFNNAGITRRTSVVDTTEAEWDAVMAVNLKSVFLMSKYAVPVMAGQGGGSIINTGSGWGLVGGKDAAPYCASKGAVVNLTRAMAVDHGPQQVRVNTVCPGDTDTAMLRNEAHQLGLADDALVAAGDQRPLQRVGSPREIAQAVLFLASDRSSFVTGAAFVVDGGGLAGSM</sequence>
<comment type="similarity">
    <text evidence="1">Belongs to the short-chain dehydrogenases/reductases (SDR) family.</text>
</comment>
<evidence type="ECO:0000313" key="3">
    <source>
        <dbReference type="EMBL" id="NLR76668.1"/>
    </source>
</evidence>
<keyword evidence="2" id="KW-0560">Oxidoreductase</keyword>
<reference evidence="3 4" key="1">
    <citation type="submission" date="2020-04" db="EMBL/GenBank/DDBJ databases">
        <title>Draft genome of Leeia sp. IMCC25680.</title>
        <authorList>
            <person name="Song J."/>
            <person name="Cho J.-C."/>
        </authorList>
    </citation>
    <scope>NUCLEOTIDE SEQUENCE [LARGE SCALE GENOMIC DNA]</scope>
    <source>
        <strain evidence="3 4">IMCC25680</strain>
    </source>
</reference>
<evidence type="ECO:0000256" key="2">
    <source>
        <dbReference type="ARBA" id="ARBA00023002"/>
    </source>
</evidence>
<evidence type="ECO:0000313" key="4">
    <source>
        <dbReference type="Proteomes" id="UP000587991"/>
    </source>
</evidence>
<organism evidence="3 4">
    <name type="scientific">Leeia aquatica</name>
    <dbReference type="NCBI Taxonomy" id="2725557"/>
    <lineage>
        <taxon>Bacteria</taxon>
        <taxon>Pseudomonadati</taxon>
        <taxon>Pseudomonadota</taxon>
        <taxon>Betaproteobacteria</taxon>
        <taxon>Neisseriales</taxon>
        <taxon>Leeiaceae</taxon>
        <taxon>Leeia</taxon>
    </lineage>
</organism>
<dbReference type="Proteomes" id="UP000587991">
    <property type="component" value="Unassembled WGS sequence"/>
</dbReference>